<sequence length="294" mass="32328">MSENGYSQSTAGAATSNSALVPDFSFPSWVFNRGGFEAPQGFANHAYRYHQQGMELQGTSYFGIDTESDYLHPLTTLTSLHDFELTSPGSELARNHTVHSWPLSATPSLMDLDTGSVPVQFSAASLPSSSHVINLPFQKVSGSSNTGVRSNIRSLFRPKSDTSFRGRKRYAISKLTDSTADSGYAGCHTSTLSLKVDDQNQVQSSRGLNGLYRVKCHVLHEPHSKAQHKDIPTCTACHYGGIHNLSWSARHLKLEIFLGELRPDDVYDSGARDAVGNTALHELFPCPFFQSFYF</sequence>
<organism evidence="1 2">
    <name type="scientific">Rhynchosporium graminicola</name>
    <dbReference type="NCBI Taxonomy" id="2792576"/>
    <lineage>
        <taxon>Eukaryota</taxon>
        <taxon>Fungi</taxon>
        <taxon>Dikarya</taxon>
        <taxon>Ascomycota</taxon>
        <taxon>Pezizomycotina</taxon>
        <taxon>Leotiomycetes</taxon>
        <taxon>Helotiales</taxon>
        <taxon>Ploettnerulaceae</taxon>
        <taxon>Rhynchosporium</taxon>
    </lineage>
</organism>
<dbReference type="AlphaFoldDB" id="A0A1E1KKM7"/>
<evidence type="ECO:0000313" key="1">
    <source>
        <dbReference type="EMBL" id="CZS98588.1"/>
    </source>
</evidence>
<evidence type="ECO:0000313" key="2">
    <source>
        <dbReference type="Proteomes" id="UP000178129"/>
    </source>
</evidence>
<keyword evidence="2" id="KW-1185">Reference proteome</keyword>
<protein>
    <submittedName>
        <fullName evidence="1">Uncharacterized protein</fullName>
    </submittedName>
</protein>
<proteinExistence type="predicted"/>
<dbReference type="Proteomes" id="UP000178129">
    <property type="component" value="Unassembled WGS sequence"/>
</dbReference>
<gene>
    <name evidence="1" type="ORF">RCO7_14500</name>
</gene>
<comment type="caution">
    <text evidence="1">The sequence shown here is derived from an EMBL/GenBank/DDBJ whole genome shotgun (WGS) entry which is preliminary data.</text>
</comment>
<name>A0A1E1KKM7_9HELO</name>
<dbReference type="EMBL" id="FJUW01000015">
    <property type="protein sequence ID" value="CZS98588.1"/>
    <property type="molecule type" value="Genomic_DNA"/>
</dbReference>
<reference evidence="2" key="1">
    <citation type="submission" date="2016-03" db="EMBL/GenBank/DDBJ databases">
        <authorList>
            <person name="Ploux O."/>
        </authorList>
    </citation>
    <scope>NUCLEOTIDE SEQUENCE [LARGE SCALE GENOMIC DNA]</scope>
    <source>
        <strain evidence="2">UK7</strain>
    </source>
</reference>
<dbReference type="InParanoid" id="A0A1E1KKM7"/>
<accession>A0A1E1KKM7</accession>